<protein>
    <submittedName>
        <fullName evidence="2">Bro-N domain-containing protein</fullName>
    </submittedName>
</protein>
<comment type="caution">
    <text evidence="2">The sequence shown here is derived from an EMBL/GenBank/DDBJ whole genome shotgun (WGS) entry which is preliminary data.</text>
</comment>
<dbReference type="EMBL" id="JABXEU010000046">
    <property type="protein sequence ID" value="NVH37719.1"/>
    <property type="molecule type" value="Genomic_DNA"/>
</dbReference>
<accession>A0A7Y6VG38</accession>
<reference evidence="2 3" key="1">
    <citation type="submission" date="2020-06" db="EMBL/GenBank/DDBJ databases">
        <title>Pan-genome analysis of Streptococcus suis serotype 2 revealed genomic diversity among strains of different virulence.</title>
        <authorList>
            <person name="Guo G."/>
            <person name="Zhang W."/>
        </authorList>
    </citation>
    <scope>NUCLEOTIDE SEQUENCE [LARGE SCALE GENOMIC DNA]</scope>
    <source>
        <strain evidence="2 3">ZJ92091101</strain>
    </source>
</reference>
<dbReference type="AlphaFoldDB" id="A0A7Y6VG38"/>
<dbReference type="Proteomes" id="UP000548355">
    <property type="component" value="Unassembled WGS sequence"/>
</dbReference>
<proteinExistence type="predicted"/>
<dbReference type="SUPFAM" id="SSF47413">
    <property type="entry name" value="lambda repressor-like DNA-binding domains"/>
    <property type="match status" value="1"/>
</dbReference>
<dbReference type="Pfam" id="PF02498">
    <property type="entry name" value="Bro-N"/>
    <property type="match status" value="1"/>
</dbReference>
<dbReference type="InterPro" id="IPR010982">
    <property type="entry name" value="Lambda_DNA-bd_dom_sf"/>
</dbReference>
<evidence type="ECO:0000313" key="3">
    <source>
        <dbReference type="Proteomes" id="UP000548355"/>
    </source>
</evidence>
<dbReference type="PROSITE" id="PS51750">
    <property type="entry name" value="BRO_N"/>
    <property type="match status" value="1"/>
</dbReference>
<name>A0A7Y6VG38_STRSU</name>
<dbReference type="SMART" id="SM01040">
    <property type="entry name" value="Bro-N"/>
    <property type="match status" value="1"/>
</dbReference>
<sequence length="248" mass="28859">MRRNYSKVIEEMRTIHGLNLVAIGQRIGTDPRTVGKWAQGKHQPNKDSRKKINNLYREVKQSMTTQTTIEPFEDFYDWSKMKKKKPTTEVIATQQFGNKSFEIYGNKDNPLFIAVEVAEMIEVQNTTDLLKRIDEDEKLTYVISRAGQKREVNMLTEFGLYEVLFQSRKPKAKEFKKVVKNILKEIRVNGYYMQGELIQDQPTQSAIELNSDMAYIKNRLAELQSMTTMADIKIGLAKTYRIAELMED</sequence>
<evidence type="ECO:0000259" key="1">
    <source>
        <dbReference type="PROSITE" id="PS51750"/>
    </source>
</evidence>
<gene>
    <name evidence="2" type="ORF">HU146_10775</name>
</gene>
<organism evidence="2 3">
    <name type="scientific">Streptococcus suis</name>
    <dbReference type="NCBI Taxonomy" id="1307"/>
    <lineage>
        <taxon>Bacteria</taxon>
        <taxon>Bacillati</taxon>
        <taxon>Bacillota</taxon>
        <taxon>Bacilli</taxon>
        <taxon>Lactobacillales</taxon>
        <taxon>Streptococcaceae</taxon>
        <taxon>Streptococcus</taxon>
    </lineage>
</organism>
<dbReference type="GO" id="GO:0003677">
    <property type="term" value="F:DNA binding"/>
    <property type="evidence" value="ECO:0007669"/>
    <property type="project" value="InterPro"/>
</dbReference>
<dbReference type="RefSeq" id="WP_013730689.1">
    <property type="nucleotide sequence ID" value="NZ_BCCO01000017.1"/>
</dbReference>
<evidence type="ECO:0000313" key="2">
    <source>
        <dbReference type="EMBL" id="NVH37719.1"/>
    </source>
</evidence>
<dbReference type="InterPro" id="IPR003497">
    <property type="entry name" value="BRO_N_domain"/>
</dbReference>
<feature type="domain" description="Bro-N" evidence="1">
    <location>
        <begin position="90"/>
        <end position="190"/>
    </location>
</feature>